<feature type="transmembrane region" description="Helical" evidence="1">
    <location>
        <begin position="73"/>
        <end position="94"/>
    </location>
</feature>
<proteinExistence type="predicted"/>
<dbReference type="AlphaFoldDB" id="A0A914RE35"/>
<keyword evidence="1" id="KW-1133">Transmembrane helix</keyword>
<accession>A0A914RE35</accession>
<name>A0A914RE35_PAREQ</name>
<keyword evidence="2" id="KW-1185">Reference proteome</keyword>
<reference evidence="3" key="1">
    <citation type="submission" date="2022-11" db="UniProtKB">
        <authorList>
            <consortium name="WormBaseParasite"/>
        </authorList>
    </citation>
    <scope>IDENTIFICATION</scope>
</reference>
<dbReference type="WBParaSite" id="PEQ_0000457001-mRNA-1">
    <property type="protein sequence ID" value="PEQ_0000457001-mRNA-1"/>
    <property type="gene ID" value="PEQ_0000457001"/>
</dbReference>
<evidence type="ECO:0000313" key="3">
    <source>
        <dbReference type="WBParaSite" id="PEQ_0000457001-mRNA-1"/>
    </source>
</evidence>
<protein>
    <submittedName>
        <fullName evidence="3">H(+)-exporting diphosphatase</fullName>
    </submittedName>
</protein>
<keyword evidence="1" id="KW-0812">Transmembrane</keyword>
<dbReference type="Proteomes" id="UP000887564">
    <property type="component" value="Unplaced"/>
</dbReference>
<keyword evidence="1" id="KW-0472">Membrane</keyword>
<evidence type="ECO:0000313" key="2">
    <source>
        <dbReference type="Proteomes" id="UP000887564"/>
    </source>
</evidence>
<feature type="transmembrane region" description="Helical" evidence="1">
    <location>
        <begin position="15"/>
        <end position="37"/>
    </location>
</feature>
<evidence type="ECO:0000256" key="1">
    <source>
        <dbReference type="SAM" id="Phobius"/>
    </source>
</evidence>
<sequence>LLCSFIGKSAITSGLAAGITIGVFFTVFLLTFGCRIYSARMERLERRNSERIASMGAVFELLCSFIGKSAITSGLAAGITIGVFFTVFLLTFGCRI</sequence>
<feature type="transmembrane region" description="Helical" evidence="1">
    <location>
        <begin position="49"/>
        <end position="67"/>
    </location>
</feature>
<organism evidence="2 3">
    <name type="scientific">Parascaris equorum</name>
    <name type="common">Equine roundworm</name>
    <dbReference type="NCBI Taxonomy" id="6256"/>
    <lineage>
        <taxon>Eukaryota</taxon>
        <taxon>Metazoa</taxon>
        <taxon>Ecdysozoa</taxon>
        <taxon>Nematoda</taxon>
        <taxon>Chromadorea</taxon>
        <taxon>Rhabditida</taxon>
        <taxon>Spirurina</taxon>
        <taxon>Ascaridomorpha</taxon>
        <taxon>Ascaridoidea</taxon>
        <taxon>Ascarididae</taxon>
        <taxon>Parascaris</taxon>
    </lineage>
</organism>